<dbReference type="EMBL" id="LSMT01000007">
    <property type="protein sequence ID" value="PFX34012.1"/>
    <property type="molecule type" value="Genomic_DNA"/>
</dbReference>
<evidence type="ECO:0000256" key="3">
    <source>
        <dbReference type="SAM" id="MobiDB-lite"/>
    </source>
</evidence>
<sequence>MADQPHEYPQGYGYQQPQQSVIQQQPGAPGQISWMPAPQAPMGCPQGLEYLLAVNQILIHKTVDLVEGSYMPTPWKPKLEVQDAQHQHIMTINGPCCLCACLDMQFPVSSADGSSEIMITKQWTGCTRETFTDAANFGIQFPLDLDVKFKAILLGAAFLVDFMFFERSN</sequence>
<comment type="function">
    <text evidence="2">May mediate accelerated ATP-independent bidirectional transbilayer migration of phospholipids upon binding calcium ions that results in a loss of phospholipid asymmetry in the plasma membrane.</text>
</comment>
<dbReference type="GO" id="GO:0005886">
    <property type="term" value="C:plasma membrane"/>
    <property type="evidence" value="ECO:0007669"/>
    <property type="project" value="TreeGrafter"/>
</dbReference>
<comment type="similarity">
    <text evidence="1 2">Belongs to the phospholipid scramblase family.</text>
</comment>
<evidence type="ECO:0000256" key="2">
    <source>
        <dbReference type="RuleBase" id="RU363116"/>
    </source>
</evidence>
<organism evidence="4 5">
    <name type="scientific">Stylophora pistillata</name>
    <name type="common">Smooth cauliflower coral</name>
    <dbReference type="NCBI Taxonomy" id="50429"/>
    <lineage>
        <taxon>Eukaryota</taxon>
        <taxon>Metazoa</taxon>
        <taxon>Cnidaria</taxon>
        <taxon>Anthozoa</taxon>
        <taxon>Hexacorallia</taxon>
        <taxon>Scleractinia</taxon>
        <taxon>Astrocoeniina</taxon>
        <taxon>Pocilloporidae</taxon>
        <taxon>Stylophora</taxon>
    </lineage>
</organism>
<dbReference type="PANTHER" id="PTHR23248">
    <property type="entry name" value="PHOSPHOLIPID SCRAMBLASE-RELATED"/>
    <property type="match status" value="1"/>
</dbReference>
<proteinExistence type="inferred from homology"/>
<dbReference type="InterPro" id="IPR005552">
    <property type="entry name" value="Scramblase"/>
</dbReference>
<keyword evidence="2" id="KW-0564">Palmitate</keyword>
<keyword evidence="5" id="KW-1185">Reference proteome</keyword>
<protein>
    <recommendedName>
        <fullName evidence="2">Phospholipid scramblase</fullName>
    </recommendedName>
</protein>
<dbReference type="GO" id="GO:0017128">
    <property type="term" value="F:phospholipid scramblase activity"/>
    <property type="evidence" value="ECO:0007669"/>
    <property type="project" value="InterPro"/>
</dbReference>
<keyword evidence="2" id="KW-0106">Calcium</keyword>
<dbReference type="Pfam" id="PF03803">
    <property type="entry name" value="Scramblase"/>
    <property type="match status" value="1"/>
</dbReference>
<dbReference type="OrthoDB" id="191150at2759"/>
<name>A0A2B4SZL3_STYPI</name>
<accession>A0A2B4SZL3</accession>
<gene>
    <name evidence="4" type="primary">Plscr1</name>
    <name evidence="4" type="ORF">AWC38_SpisGene1103</name>
</gene>
<keyword evidence="2" id="KW-0449">Lipoprotein</keyword>
<evidence type="ECO:0000256" key="1">
    <source>
        <dbReference type="ARBA" id="ARBA00005350"/>
    </source>
</evidence>
<comment type="cofactor">
    <cofactor evidence="2">
        <name>Ca(2+)</name>
        <dbReference type="ChEBI" id="CHEBI:29108"/>
    </cofactor>
</comment>
<evidence type="ECO:0000313" key="5">
    <source>
        <dbReference type="Proteomes" id="UP000225706"/>
    </source>
</evidence>
<dbReference type="AlphaFoldDB" id="A0A2B4SZL3"/>
<feature type="compositionally biased region" description="Low complexity" evidence="3">
    <location>
        <begin position="8"/>
        <end position="25"/>
    </location>
</feature>
<evidence type="ECO:0000313" key="4">
    <source>
        <dbReference type="EMBL" id="PFX34012.1"/>
    </source>
</evidence>
<dbReference type="Proteomes" id="UP000225706">
    <property type="component" value="Unassembled WGS sequence"/>
</dbReference>
<comment type="caution">
    <text evidence="4">The sequence shown here is derived from an EMBL/GenBank/DDBJ whole genome shotgun (WGS) entry which is preliminary data.</text>
</comment>
<dbReference type="PANTHER" id="PTHR23248:SF9">
    <property type="entry name" value="PHOSPHOLIPID SCRAMBLASE"/>
    <property type="match status" value="1"/>
</dbReference>
<feature type="region of interest" description="Disordered" evidence="3">
    <location>
        <begin position="1"/>
        <end position="31"/>
    </location>
</feature>
<reference evidence="5" key="1">
    <citation type="journal article" date="2017" name="bioRxiv">
        <title>Comparative analysis of the genomes of Stylophora pistillata and Acropora digitifera provides evidence for extensive differences between species of corals.</title>
        <authorList>
            <person name="Voolstra C.R."/>
            <person name="Li Y."/>
            <person name="Liew Y.J."/>
            <person name="Baumgarten S."/>
            <person name="Zoccola D."/>
            <person name="Flot J.-F."/>
            <person name="Tambutte S."/>
            <person name="Allemand D."/>
            <person name="Aranda M."/>
        </authorList>
    </citation>
    <scope>NUCLEOTIDE SEQUENCE [LARGE SCALE GENOMIC DNA]</scope>
</reference>